<dbReference type="OrthoDB" id="3787505at2759"/>
<dbReference type="EMBL" id="KV441564">
    <property type="protein sequence ID" value="OAF98837.1"/>
    <property type="molecule type" value="Genomic_DNA"/>
</dbReference>
<accession>A0A177BWF1</accession>
<reference evidence="2 3" key="1">
    <citation type="submission" date="2016-05" db="EMBL/GenBank/DDBJ databases">
        <title>Comparative analysis of secretome profiles of manganese(II)-oxidizing ascomycete fungi.</title>
        <authorList>
            <consortium name="DOE Joint Genome Institute"/>
            <person name="Zeiner C.A."/>
            <person name="Purvine S.O."/>
            <person name="Zink E.M."/>
            <person name="Wu S."/>
            <person name="Pasa-Tolic L."/>
            <person name="Chaput D.L."/>
            <person name="Haridas S."/>
            <person name="Grigoriev I.V."/>
            <person name="Santelli C.M."/>
            <person name="Hansel C.M."/>
        </authorList>
    </citation>
    <scope>NUCLEOTIDE SEQUENCE [LARGE SCALE GENOMIC DNA]</scope>
    <source>
        <strain evidence="2 3">AP3s5-JAC2a</strain>
    </source>
</reference>
<dbReference type="AlphaFoldDB" id="A0A177BWF1"/>
<gene>
    <name evidence="2" type="ORF">CC84DRAFT_1223573</name>
</gene>
<evidence type="ECO:0000256" key="1">
    <source>
        <dbReference type="SAM" id="SignalP"/>
    </source>
</evidence>
<keyword evidence="3" id="KW-1185">Reference proteome</keyword>
<evidence type="ECO:0000313" key="2">
    <source>
        <dbReference type="EMBL" id="OAF98837.1"/>
    </source>
</evidence>
<dbReference type="GeneID" id="28766991"/>
<protein>
    <submittedName>
        <fullName evidence="2">Uncharacterized protein</fullName>
    </submittedName>
</protein>
<dbReference type="Proteomes" id="UP000077069">
    <property type="component" value="Unassembled WGS sequence"/>
</dbReference>
<feature type="signal peptide" evidence="1">
    <location>
        <begin position="1"/>
        <end position="17"/>
    </location>
</feature>
<dbReference type="InParanoid" id="A0A177BWF1"/>
<organism evidence="2 3">
    <name type="scientific">Paraphaeosphaeria sporulosa</name>
    <dbReference type="NCBI Taxonomy" id="1460663"/>
    <lineage>
        <taxon>Eukaryota</taxon>
        <taxon>Fungi</taxon>
        <taxon>Dikarya</taxon>
        <taxon>Ascomycota</taxon>
        <taxon>Pezizomycotina</taxon>
        <taxon>Dothideomycetes</taxon>
        <taxon>Pleosporomycetidae</taxon>
        <taxon>Pleosporales</taxon>
        <taxon>Massarineae</taxon>
        <taxon>Didymosphaeriaceae</taxon>
        <taxon>Paraphaeosphaeria</taxon>
    </lineage>
</organism>
<keyword evidence="1" id="KW-0732">Signal</keyword>
<evidence type="ECO:0000313" key="3">
    <source>
        <dbReference type="Proteomes" id="UP000077069"/>
    </source>
</evidence>
<sequence length="80" mass="8707">MRLHVLTLLATLTAVLALPTEVLQAKPVSAKRDPITGLDPRQNYCFGFGNICFNDDDCKAVGCRGCISAPDVDPQHDICY</sequence>
<proteinExistence type="predicted"/>
<dbReference type="RefSeq" id="XP_018029203.1">
    <property type="nucleotide sequence ID" value="XM_018183505.1"/>
</dbReference>
<name>A0A177BWF1_9PLEO</name>
<feature type="chain" id="PRO_5008057393" evidence="1">
    <location>
        <begin position="18"/>
        <end position="80"/>
    </location>
</feature>